<proteinExistence type="predicted"/>
<reference evidence="3" key="1">
    <citation type="journal article" date="2019" name="Int. J. Syst. Evol. Microbiol.">
        <title>The Global Catalogue of Microorganisms (GCM) 10K type strain sequencing project: providing services to taxonomists for standard genome sequencing and annotation.</title>
        <authorList>
            <consortium name="The Broad Institute Genomics Platform"/>
            <consortium name="The Broad Institute Genome Sequencing Center for Infectious Disease"/>
            <person name="Wu L."/>
            <person name="Ma J."/>
        </authorList>
    </citation>
    <scope>NUCLEOTIDE SEQUENCE [LARGE SCALE GENOMIC DNA]</scope>
    <source>
        <strain evidence="3">CCM 8479</strain>
    </source>
</reference>
<sequence length="194" mass="20450">MISHTRPALVGALAAALFAATPAAASTPDAAGPYTWTVEKGHVLACAGEEGELRVDVELYENSAFGTHVQVSVRTAEAEYVRGGETDGGLFDNGTISRRLVVQPQPERAGASQTVDINGTYALTGPRERVHEVYDEPFGQVVSKGWRTPMSAAVTVSALGQQVDLACDPAFAFDLKVRRPAGTPTADPEANLAR</sequence>
<keyword evidence="3" id="KW-1185">Reference proteome</keyword>
<evidence type="ECO:0000256" key="1">
    <source>
        <dbReference type="SAM" id="SignalP"/>
    </source>
</evidence>
<organism evidence="2 3">
    <name type="scientific">Streptomyces fimbriatus</name>
    <dbReference type="NCBI Taxonomy" id="68197"/>
    <lineage>
        <taxon>Bacteria</taxon>
        <taxon>Bacillati</taxon>
        <taxon>Actinomycetota</taxon>
        <taxon>Actinomycetes</taxon>
        <taxon>Kitasatosporales</taxon>
        <taxon>Streptomycetaceae</taxon>
        <taxon>Streptomyces</taxon>
    </lineage>
</organism>
<gene>
    <name evidence="2" type="ORF">ACFPN6_36270</name>
</gene>
<protein>
    <submittedName>
        <fullName evidence="2">Uncharacterized protein</fullName>
    </submittedName>
</protein>
<feature type="signal peptide" evidence="1">
    <location>
        <begin position="1"/>
        <end position="25"/>
    </location>
</feature>
<dbReference type="EMBL" id="JBHSKL010000059">
    <property type="protein sequence ID" value="MFC5229887.1"/>
    <property type="molecule type" value="Genomic_DNA"/>
</dbReference>
<keyword evidence="1" id="KW-0732">Signal</keyword>
<evidence type="ECO:0000313" key="3">
    <source>
        <dbReference type="Proteomes" id="UP001596156"/>
    </source>
</evidence>
<dbReference type="Proteomes" id="UP001596156">
    <property type="component" value="Unassembled WGS sequence"/>
</dbReference>
<evidence type="ECO:0000313" key="2">
    <source>
        <dbReference type="EMBL" id="MFC5229887.1"/>
    </source>
</evidence>
<feature type="chain" id="PRO_5045181157" evidence="1">
    <location>
        <begin position="26"/>
        <end position="194"/>
    </location>
</feature>
<dbReference type="RefSeq" id="WP_344645325.1">
    <property type="nucleotide sequence ID" value="NZ_BAAASS010000015.1"/>
</dbReference>
<name>A0ABW0DKA6_STRFI</name>
<comment type="caution">
    <text evidence="2">The sequence shown here is derived from an EMBL/GenBank/DDBJ whole genome shotgun (WGS) entry which is preliminary data.</text>
</comment>
<accession>A0ABW0DKA6</accession>